<evidence type="ECO:0000256" key="3">
    <source>
        <dbReference type="ARBA" id="ARBA00022485"/>
    </source>
</evidence>
<reference evidence="8 9" key="1">
    <citation type="journal article" date="2010" name="Stand. Genomic Sci.">
        <title>Complete genome sequence of Methanoplanus petrolearius type strain (SEBR 4847).</title>
        <authorList>
            <person name="Brambilla E."/>
            <person name="Djao O.D."/>
            <person name="Daligault H."/>
            <person name="Lapidus A."/>
            <person name="Lucas S."/>
            <person name="Hammon N."/>
            <person name="Nolan M."/>
            <person name="Tice H."/>
            <person name="Cheng J.F."/>
            <person name="Han C."/>
            <person name="Tapia R."/>
            <person name="Goodwin L."/>
            <person name="Pitluck S."/>
            <person name="Liolios K."/>
            <person name="Ivanova N."/>
            <person name="Mavromatis K."/>
            <person name="Mikhailova N."/>
            <person name="Pati A."/>
            <person name="Chen A."/>
            <person name="Palaniappan K."/>
            <person name="Land M."/>
            <person name="Hauser L."/>
            <person name="Chang Y.J."/>
            <person name="Jeffries C.D."/>
            <person name="Rohde M."/>
            <person name="Spring S."/>
            <person name="Sikorski J."/>
            <person name="Goker M."/>
            <person name="Woyke T."/>
            <person name="Bristow J."/>
            <person name="Eisen J.A."/>
            <person name="Markowitz V."/>
            <person name="Hugenholtz P."/>
            <person name="Kyrpides N.C."/>
            <person name="Klenk H.P."/>
        </authorList>
    </citation>
    <scope>NUCLEOTIDE SEQUENCE [LARGE SCALE GENOMIC DNA]</scope>
    <source>
        <strain evidence="9">DSM 11571 / OCM 486 / SEBR 4847</strain>
    </source>
</reference>
<keyword evidence="6" id="KW-0411">Iron-sulfur</keyword>
<keyword evidence="9" id="KW-1185">Reference proteome</keyword>
<dbReference type="GO" id="GO:0046872">
    <property type="term" value="F:metal ion binding"/>
    <property type="evidence" value="ECO:0007669"/>
    <property type="project" value="UniProtKB-KW"/>
</dbReference>
<dbReference type="HOGENOM" id="CLU_055737_7_3_2"/>
<evidence type="ECO:0000256" key="1">
    <source>
        <dbReference type="ARBA" id="ARBA00001966"/>
    </source>
</evidence>
<dbReference type="Proteomes" id="UP000006565">
    <property type="component" value="Chromosome"/>
</dbReference>
<keyword evidence="8" id="KW-0830">Ubiquinone</keyword>
<dbReference type="GO" id="GO:0051539">
    <property type="term" value="F:4 iron, 4 sulfur cluster binding"/>
    <property type="evidence" value="ECO:0007669"/>
    <property type="project" value="UniProtKB-KW"/>
</dbReference>
<keyword evidence="4" id="KW-0479">Metal-binding</keyword>
<dbReference type="Pfam" id="PF01058">
    <property type="entry name" value="Oxidored_q6"/>
    <property type="match status" value="1"/>
</dbReference>
<name>E1RKF9_METP4</name>
<dbReference type="AlphaFoldDB" id="E1RKF9"/>
<keyword evidence="5" id="KW-0408">Iron</keyword>
<evidence type="ECO:0000256" key="5">
    <source>
        <dbReference type="ARBA" id="ARBA00023004"/>
    </source>
</evidence>
<dbReference type="KEGG" id="mpi:Mpet_1045"/>
<comment type="cofactor">
    <cofactor evidence="1">
        <name>[4Fe-4S] cluster</name>
        <dbReference type="ChEBI" id="CHEBI:49883"/>
    </cofactor>
</comment>
<dbReference type="OrthoDB" id="5740at2157"/>
<dbReference type="PANTHER" id="PTHR42989">
    <property type="entry name" value="HYDROGENASE-4 COMPONENT I"/>
    <property type="match status" value="1"/>
</dbReference>
<dbReference type="PANTHER" id="PTHR42989:SF1">
    <property type="entry name" value="FORMATE HYDROGENLYASE SUBUNIT 7-RELATED"/>
    <property type="match status" value="1"/>
</dbReference>
<accession>E1RKF9</accession>
<keyword evidence="3" id="KW-0004">4Fe-4S</keyword>
<dbReference type="SUPFAM" id="SSF56770">
    <property type="entry name" value="HydA/Nqo6-like"/>
    <property type="match status" value="1"/>
</dbReference>
<dbReference type="InterPro" id="IPR006137">
    <property type="entry name" value="NADH_UbQ_OxRdtase-like_20kDa"/>
</dbReference>
<proteinExistence type="inferred from homology"/>
<organism evidence="8 9">
    <name type="scientific">Methanolacinia petrolearia (strain DSM 11571 / OCM 486 / SEBR 4847)</name>
    <name type="common">Methanoplanus petrolearius</name>
    <dbReference type="NCBI Taxonomy" id="679926"/>
    <lineage>
        <taxon>Archaea</taxon>
        <taxon>Methanobacteriati</taxon>
        <taxon>Methanobacteriota</taxon>
        <taxon>Stenosarchaea group</taxon>
        <taxon>Methanomicrobia</taxon>
        <taxon>Methanomicrobiales</taxon>
        <taxon>Methanomicrobiaceae</taxon>
        <taxon>Methanolacinia</taxon>
    </lineage>
</organism>
<feature type="domain" description="NADH:ubiquinone oxidoreductase-like 20kDa subunit" evidence="7">
    <location>
        <begin position="56"/>
        <end position="164"/>
    </location>
</feature>
<dbReference type="InterPro" id="IPR052375">
    <property type="entry name" value="Complex_I_20kDa-like"/>
</dbReference>
<evidence type="ECO:0000256" key="6">
    <source>
        <dbReference type="ARBA" id="ARBA00023014"/>
    </source>
</evidence>
<dbReference type="NCBIfam" id="NF005012">
    <property type="entry name" value="PRK06411.1"/>
    <property type="match status" value="1"/>
</dbReference>
<protein>
    <submittedName>
        <fullName evidence="8">NADH ubiquinone oxidoreductase 20 kDa subunit</fullName>
    </submittedName>
</protein>
<sequence length="171" mass="18798">MKGFFGKLIQKPLTERIEVNDSDFERYGSMLKAEINSVFKRSIAIREVDCGSDNAAEIEINNLSSPYYDVERFGVTFVASPRHADVLFVTGAVTHNMRYALKKTYDATPSPKFVVAIGDEACNGGIFKDSYAICGPVSSVVPVDLEIPGNPPEPVDMIKSLLALMKEAKKD</sequence>
<dbReference type="RefSeq" id="WP_013328990.1">
    <property type="nucleotide sequence ID" value="NC_014507.1"/>
</dbReference>
<evidence type="ECO:0000313" key="9">
    <source>
        <dbReference type="Proteomes" id="UP000006565"/>
    </source>
</evidence>
<dbReference type="STRING" id="679926.Mpet_1045"/>
<evidence type="ECO:0000313" key="8">
    <source>
        <dbReference type="EMBL" id="ADN35812.1"/>
    </source>
</evidence>
<comment type="similarity">
    <text evidence="2">Belongs to the complex I 20 kDa subunit family.</text>
</comment>
<evidence type="ECO:0000256" key="4">
    <source>
        <dbReference type="ARBA" id="ARBA00022723"/>
    </source>
</evidence>
<gene>
    <name evidence="8" type="ordered locus">Mpet_1045</name>
</gene>
<dbReference type="Gene3D" id="3.40.50.12280">
    <property type="match status" value="1"/>
</dbReference>
<dbReference type="GeneID" id="9743509"/>
<evidence type="ECO:0000259" key="7">
    <source>
        <dbReference type="Pfam" id="PF01058"/>
    </source>
</evidence>
<evidence type="ECO:0000256" key="2">
    <source>
        <dbReference type="ARBA" id="ARBA00009173"/>
    </source>
</evidence>
<dbReference type="eggNOG" id="arCOG01553">
    <property type="taxonomic scope" value="Archaea"/>
</dbReference>
<dbReference type="EMBL" id="CP002117">
    <property type="protein sequence ID" value="ADN35812.1"/>
    <property type="molecule type" value="Genomic_DNA"/>
</dbReference>